<reference evidence="4" key="2">
    <citation type="submission" date="2020-09" db="EMBL/GenBank/DDBJ databases">
        <authorList>
            <person name="Sun Q."/>
            <person name="Zhou Y."/>
        </authorList>
    </citation>
    <scope>NUCLEOTIDE SEQUENCE</scope>
    <source>
        <strain evidence="4">CGMCC 1.15794</strain>
    </source>
</reference>
<feature type="domain" description="HTH tetR-type" evidence="3">
    <location>
        <begin position="2"/>
        <end position="62"/>
    </location>
</feature>
<evidence type="ECO:0000313" key="4">
    <source>
        <dbReference type="EMBL" id="GGH43961.1"/>
    </source>
</evidence>
<keyword evidence="5" id="KW-1185">Reference proteome</keyword>
<dbReference type="SUPFAM" id="SSF46689">
    <property type="entry name" value="Homeodomain-like"/>
    <property type="match status" value="1"/>
</dbReference>
<protein>
    <recommendedName>
        <fullName evidence="3">HTH tetR-type domain-containing protein</fullName>
    </recommendedName>
</protein>
<gene>
    <name evidence="4" type="ORF">GCM10010921_18310</name>
</gene>
<evidence type="ECO:0000256" key="2">
    <source>
        <dbReference type="PROSITE-ProRule" id="PRU00335"/>
    </source>
</evidence>
<proteinExistence type="predicted"/>
<sequence>MADRRSELADTAIAIVAGEGLRALTHRAVDRAAGVPAGTTSNYFRTRDAVVAAAISRMEQRDLAAWESLGRSLPGSPSELAGMLAAAVVALGERDAAQTRARLILSLDRPDAVAAAHARFVDRVELLLRAVGVTDDPRRRARRIVDFCDGVLVHAVGARRSEPLDEQELAAAMIALIA</sequence>
<organism evidence="4 5">
    <name type="scientific">Microbacterium album</name>
    <dbReference type="NCBI Taxonomy" id="2053191"/>
    <lineage>
        <taxon>Bacteria</taxon>
        <taxon>Bacillati</taxon>
        <taxon>Actinomycetota</taxon>
        <taxon>Actinomycetes</taxon>
        <taxon>Micrococcales</taxon>
        <taxon>Microbacteriaceae</taxon>
        <taxon>Microbacterium</taxon>
    </lineage>
</organism>
<dbReference type="Gene3D" id="1.10.357.10">
    <property type="entry name" value="Tetracycline Repressor, domain 2"/>
    <property type="match status" value="1"/>
</dbReference>
<feature type="DNA-binding region" description="H-T-H motif" evidence="2">
    <location>
        <begin position="25"/>
        <end position="44"/>
    </location>
</feature>
<dbReference type="InterPro" id="IPR001647">
    <property type="entry name" value="HTH_TetR"/>
</dbReference>
<dbReference type="GO" id="GO:0003677">
    <property type="term" value="F:DNA binding"/>
    <property type="evidence" value="ECO:0007669"/>
    <property type="project" value="UniProtKB-UniRule"/>
</dbReference>
<dbReference type="Proteomes" id="UP000657592">
    <property type="component" value="Unassembled WGS sequence"/>
</dbReference>
<evidence type="ECO:0000256" key="1">
    <source>
        <dbReference type="ARBA" id="ARBA00023125"/>
    </source>
</evidence>
<dbReference type="PROSITE" id="PS50977">
    <property type="entry name" value="HTH_TETR_2"/>
    <property type="match status" value="1"/>
</dbReference>
<dbReference type="RefSeq" id="WP_188755970.1">
    <property type="nucleotide sequence ID" value="NZ_BMJY01000006.1"/>
</dbReference>
<dbReference type="AlphaFoldDB" id="A0A917IE49"/>
<dbReference type="EMBL" id="BMJY01000006">
    <property type="protein sequence ID" value="GGH43961.1"/>
    <property type="molecule type" value="Genomic_DNA"/>
</dbReference>
<evidence type="ECO:0000313" key="5">
    <source>
        <dbReference type="Proteomes" id="UP000657592"/>
    </source>
</evidence>
<evidence type="ECO:0000259" key="3">
    <source>
        <dbReference type="PROSITE" id="PS50977"/>
    </source>
</evidence>
<accession>A0A917IE49</accession>
<reference evidence="4" key="1">
    <citation type="journal article" date="2014" name="Int. J. Syst. Evol. Microbiol.">
        <title>Complete genome sequence of Corynebacterium casei LMG S-19264T (=DSM 44701T), isolated from a smear-ripened cheese.</title>
        <authorList>
            <consortium name="US DOE Joint Genome Institute (JGI-PGF)"/>
            <person name="Walter F."/>
            <person name="Albersmeier A."/>
            <person name="Kalinowski J."/>
            <person name="Ruckert C."/>
        </authorList>
    </citation>
    <scope>NUCLEOTIDE SEQUENCE</scope>
    <source>
        <strain evidence="4">CGMCC 1.15794</strain>
    </source>
</reference>
<name>A0A917IE49_9MICO</name>
<comment type="caution">
    <text evidence="4">The sequence shown here is derived from an EMBL/GenBank/DDBJ whole genome shotgun (WGS) entry which is preliminary data.</text>
</comment>
<dbReference type="InterPro" id="IPR009057">
    <property type="entry name" value="Homeodomain-like_sf"/>
</dbReference>
<keyword evidence="1 2" id="KW-0238">DNA-binding</keyword>